<comment type="subunit">
    <text evidence="11">Homotetramer.</text>
</comment>
<accession>V2XPF7</accession>
<dbReference type="Pfam" id="PF01264">
    <property type="entry name" value="Chorismate_synt"/>
    <property type="match status" value="1"/>
</dbReference>
<feature type="binding site" evidence="11">
    <location>
        <position position="48"/>
    </location>
    <ligand>
        <name>NADP(+)</name>
        <dbReference type="ChEBI" id="CHEBI:58349"/>
    </ligand>
</feature>
<keyword evidence="8 11" id="KW-0521">NADP</keyword>
<evidence type="ECO:0000256" key="12">
    <source>
        <dbReference type="RuleBase" id="RU000605"/>
    </source>
</evidence>
<feature type="binding site" evidence="11">
    <location>
        <begin position="304"/>
        <end position="308"/>
    </location>
    <ligand>
        <name>FMN</name>
        <dbReference type="ChEBI" id="CHEBI:58210"/>
    </ligand>
</feature>
<evidence type="ECO:0000313" key="13">
    <source>
        <dbReference type="EMBL" id="ESL04064.1"/>
    </source>
</evidence>
<evidence type="ECO:0000256" key="4">
    <source>
        <dbReference type="ARBA" id="ARBA00022605"/>
    </source>
</evidence>
<dbReference type="GO" id="GO:0005829">
    <property type="term" value="C:cytosol"/>
    <property type="evidence" value="ECO:0007669"/>
    <property type="project" value="TreeGrafter"/>
</dbReference>
<dbReference type="PIRSF" id="PIRSF001456">
    <property type="entry name" value="Chorismate_synth"/>
    <property type="match status" value="1"/>
</dbReference>
<evidence type="ECO:0000256" key="11">
    <source>
        <dbReference type="HAMAP-Rule" id="MF_00300"/>
    </source>
</evidence>
<evidence type="ECO:0000256" key="7">
    <source>
        <dbReference type="ARBA" id="ARBA00022827"/>
    </source>
</evidence>
<dbReference type="InterPro" id="IPR035904">
    <property type="entry name" value="Chorismate_synth_AroC_sf"/>
</dbReference>
<keyword evidence="14" id="KW-1185">Reference proteome</keyword>
<evidence type="ECO:0000256" key="5">
    <source>
        <dbReference type="ARBA" id="ARBA00022630"/>
    </source>
</evidence>
<dbReference type="PANTHER" id="PTHR21085">
    <property type="entry name" value="CHORISMATE SYNTHASE"/>
    <property type="match status" value="1"/>
</dbReference>
<feature type="binding site" evidence="11">
    <location>
        <position position="330"/>
    </location>
    <ligand>
        <name>FMN</name>
        <dbReference type="ChEBI" id="CHEBI:58210"/>
    </ligand>
</feature>
<evidence type="ECO:0000313" key="14">
    <source>
        <dbReference type="Proteomes" id="UP000018227"/>
    </source>
</evidence>
<comment type="caution">
    <text evidence="13">The sequence shown here is derived from an EMBL/GenBank/DDBJ whole genome shotgun (WGS) entry which is preliminary data.</text>
</comment>
<keyword evidence="7 11" id="KW-0274">FAD</keyword>
<dbReference type="NCBIfam" id="NF003793">
    <property type="entry name" value="PRK05382.1"/>
    <property type="match status" value="1"/>
</dbReference>
<dbReference type="SUPFAM" id="SSF103263">
    <property type="entry name" value="Chorismate synthase, AroC"/>
    <property type="match status" value="1"/>
</dbReference>
<comment type="function">
    <text evidence="11">Catalyzes the anti-1,4-elimination of the C-3 phosphate and the C-6 proR hydrogen from 5-enolpyruvylshikimate-3-phosphate (EPSP) to yield chorismate, which is the branch point compound that serves as the starting substrate for the three terminal pathways of aromatic amino acid biosynthesis. This reaction introduces a second double bond into the aromatic ring system.</text>
</comment>
<keyword evidence="4 11" id="KW-0028">Amino-acid biosynthesis</keyword>
<comment type="catalytic activity">
    <reaction evidence="11 12">
        <text>5-O-(1-carboxyvinyl)-3-phosphoshikimate = chorismate + phosphate</text>
        <dbReference type="Rhea" id="RHEA:21020"/>
        <dbReference type="ChEBI" id="CHEBI:29748"/>
        <dbReference type="ChEBI" id="CHEBI:43474"/>
        <dbReference type="ChEBI" id="CHEBI:57701"/>
        <dbReference type="EC" id="4.2.3.5"/>
    </reaction>
</comment>
<evidence type="ECO:0000256" key="1">
    <source>
        <dbReference type="ARBA" id="ARBA00005044"/>
    </source>
</evidence>
<evidence type="ECO:0000256" key="6">
    <source>
        <dbReference type="ARBA" id="ARBA00022643"/>
    </source>
</evidence>
<dbReference type="AlphaFoldDB" id="V2XPF7"/>
<dbReference type="EC" id="4.2.3.5" evidence="3 11"/>
<dbReference type="Proteomes" id="UP000018227">
    <property type="component" value="Unassembled WGS sequence"/>
</dbReference>
<dbReference type="CDD" id="cd07304">
    <property type="entry name" value="Chorismate_synthase"/>
    <property type="match status" value="1"/>
</dbReference>
<dbReference type="HAMAP" id="MF_00300">
    <property type="entry name" value="Chorismate_synth"/>
    <property type="match status" value="1"/>
</dbReference>
<dbReference type="GO" id="GO:0009423">
    <property type="term" value="P:chorismate biosynthetic process"/>
    <property type="evidence" value="ECO:0007669"/>
    <property type="project" value="UniProtKB-UniRule"/>
</dbReference>
<dbReference type="eggNOG" id="COG0082">
    <property type="taxonomic scope" value="Bacteria"/>
</dbReference>
<dbReference type="GO" id="GO:0008652">
    <property type="term" value="P:amino acid biosynthetic process"/>
    <property type="evidence" value="ECO:0007669"/>
    <property type="project" value="UniProtKB-KW"/>
</dbReference>
<dbReference type="UniPathway" id="UPA00053">
    <property type="reaction ID" value="UER00090"/>
</dbReference>
<evidence type="ECO:0000256" key="3">
    <source>
        <dbReference type="ARBA" id="ARBA00013036"/>
    </source>
</evidence>
<sequence length="373" mass="40002">MAGSNFGTLFHISTWGESHGAGLGVVIDGCPAGLSLSKDDIMPYMNRRKPGANDFTTSRKEADEIEILSGVFNGLTTGTPISMMVRNADQHSKDYDKIAGYYRPGHADYTFDEKYGFRDYRGGGRSSGRETLARVAAGAVAAKLLKEFGIEVLAYTHSIGDITLPKQVLDNKENITKEAVLNSSLFMPDKETTKKAEEYLYNIKKELNSSGGVVECIAKGLPTGLGEPVFDKLDAKLGQALFSLGAVKAVEIGSGFVASRSTGLSNNDEFILKDSKIAKATNHSGGVLGGISDGSTLVVRAAFKPTPSIAATQHTVNKNLEEIEINIEGRHDPIVVSRAVVVVEAMTALVLADLLLQNSVSRLDNLKKIYGKK</sequence>
<keyword evidence="9 11" id="KW-0057">Aromatic amino acid biosynthesis</keyword>
<dbReference type="InterPro" id="IPR020541">
    <property type="entry name" value="Chorismate_synthase_CS"/>
</dbReference>
<keyword evidence="10 11" id="KW-0456">Lyase</keyword>
<dbReference type="EMBL" id="ACIL03000005">
    <property type="protein sequence ID" value="ESL04064.1"/>
    <property type="molecule type" value="Genomic_DNA"/>
</dbReference>
<dbReference type="GO" id="GO:0009073">
    <property type="term" value="P:aromatic amino acid family biosynthetic process"/>
    <property type="evidence" value="ECO:0007669"/>
    <property type="project" value="UniProtKB-KW"/>
</dbReference>
<evidence type="ECO:0000256" key="2">
    <source>
        <dbReference type="ARBA" id="ARBA00008014"/>
    </source>
</evidence>
<dbReference type="FunFam" id="3.60.150.10:FF:000002">
    <property type="entry name" value="Chorismate synthase"/>
    <property type="match status" value="1"/>
</dbReference>
<keyword evidence="5 11" id="KW-0285">Flavoprotein</keyword>
<dbReference type="GO" id="GO:0004107">
    <property type="term" value="F:chorismate synthase activity"/>
    <property type="evidence" value="ECO:0007669"/>
    <property type="project" value="UniProtKB-UniRule"/>
</dbReference>
<feature type="binding site" evidence="11">
    <location>
        <position position="289"/>
    </location>
    <ligand>
        <name>FMN</name>
        <dbReference type="ChEBI" id="CHEBI:58210"/>
    </ligand>
</feature>
<dbReference type="HOGENOM" id="CLU_034547_0_2_9"/>
<dbReference type="PROSITE" id="PS00788">
    <property type="entry name" value="CHORISMATE_SYNTHASE_2"/>
    <property type="match status" value="1"/>
</dbReference>
<dbReference type="RefSeq" id="WP_023353313.1">
    <property type="nucleotide sequence ID" value="NZ_KI535366.1"/>
</dbReference>
<organism evidence="13 14">
    <name type="scientific">Catonella morbi ATCC 51271</name>
    <dbReference type="NCBI Taxonomy" id="592026"/>
    <lineage>
        <taxon>Bacteria</taxon>
        <taxon>Bacillati</taxon>
        <taxon>Bacillota</taxon>
        <taxon>Clostridia</taxon>
        <taxon>Lachnospirales</taxon>
        <taxon>Lachnospiraceae</taxon>
        <taxon>Catonella</taxon>
    </lineage>
</organism>
<keyword evidence="6 11" id="KW-0288">FMN</keyword>
<comment type="cofactor">
    <cofactor evidence="11 12">
        <name>FMNH2</name>
        <dbReference type="ChEBI" id="CHEBI:57618"/>
    </cofactor>
    <text evidence="11 12">Reduced FMN (FMNH(2)).</text>
</comment>
<dbReference type="GO" id="GO:0010181">
    <property type="term" value="F:FMN binding"/>
    <property type="evidence" value="ECO:0007669"/>
    <property type="project" value="TreeGrafter"/>
</dbReference>
<dbReference type="InterPro" id="IPR000453">
    <property type="entry name" value="Chorismate_synth"/>
</dbReference>
<evidence type="ECO:0000256" key="8">
    <source>
        <dbReference type="ARBA" id="ARBA00022857"/>
    </source>
</evidence>
<comment type="pathway">
    <text evidence="1 11 12">Metabolic intermediate biosynthesis; chorismate biosynthesis; chorismate from D-erythrose 4-phosphate and phosphoenolpyruvate: step 7/7.</text>
</comment>
<comment type="caution">
    <text evidence="11">Lacks conserved residue(s) required for the propagation of feature annotation.</text>
</comment>
<name>V2XPF7_9FIRM</name>
<proteinExistence type="inferred from homology"/>
<reference evidence="13 14" key="1">
    <citation type="submission" date="2013-06" db="EMBL/GenBank/DDBJ databases">
        <authorList>
            <person name="Weinstock G."/>
            <person name="Sodergren E."/>
            <person name="Clifton S."/>
            <person name="Fulton L."/>
            <person name="Fulton B."/>
            <person name="Courtney L."/>
            <person name="Fronick C."/>
            <person name="Harrison M."/>
            <person name="Strong C."/>
            <person name="Farmer C."/>
            <person name="Delahaunty K."/>
            <person name="Markovic C."/>
            <person name="Hall O."/>
            <person name="Minx P."/>
            <person name="Tomlinson C."/>
            <person name="Mitreva M."/>
            <person name="Nelson J."/>
            <person name="Hou S."/>
            <person name="Wollam A."/>
            <person name="Pepin K.H."/>
            <person name="Johnson M."/>
            <person name="Bhonagiri V."/>
            <person name="Nash W.E."/>
            <person name="Warren W."/>
            <person name="Chinwalla A."/>
            <person name="Mardis E.R."/>
            <person name="Wilson R.K."/>
        </authorList>
    </citation>
    <scope>NUCLEOTIDE SEQUENCE [LARGE SCALE GENOMIC DNA]</scope>
    <source>
        <strain evidence="13 14">ATCC 51271</strain>
    </source>
</reference>
<comment type="similarity">
    <text evidence="2 11 12">Belongs to the chorismate synthase family.</text>
</comment>
<evidence type="ECO:0000256" key="9">
    <source>
        <dbReference type="ARBA" id="ARBA00023141"/>
    </source>
</evidence>
<gene>
    <name evidence="11" type="primary">aroC</name>
    <name evidence="13" type="ORF">GCWU0000282_000410</name>
</gene>
<dbReference type="PROSITE" id="PS00787">
    <property type="entry name" value="CHORISMATE_SYNTHASE_1"/>
    <property type="match status" value="1"/>
</dbReference>
<dbReference type="PANTHER" id="PTHR21085:SF0">
    <property type="entry name" value="CHORISMATE SYNTHASE"/>
    <property type="match status" value="1"/>
</dbReference>
<feature type="binding site" evidence="11">
    <location>
        <begin position="125"/>
        <end position="127"/>
    </location>
    <ligand>
        <name>FMN</name>
        <dbReference type="ChEBI" id="CHEBI:58210"/>
    </ligand>
</feature>
<dbReference type="NCBIfam" id="TIGR00033">
    <property type="entry name" value="aroC"/>
    <property type="match status" value="1"/>
</dbReference>
<protein>
    <recommendedName>
        <fullName evidence="3 11">Chorismate synthase</fullName>
        <shortName evidence="11">CS</shortName>
        <ecNumber evidence="3 11">4.2.3.5</ecNumber>
    </recommendedName>
    <alternativeName>
        <fullName evidence="11">5-enolpyruvylshikimate-3-phosphate phospholyase</fullName>
    </alternativeName>
</protein>
<dbReference type="Gene3D" id="3.60.150.10">
    <property type="entry name" value="Chorismate synthase AroC"/>
    <property type="match status" value="1"/>
</dbReference>
<dbReference type="STRING" id="592026.GCWU0000282_000410"/>
<evidence type="ECO:0000256" key="10">
    <source>
        <dbReference type="ARBA" id="ARBA00023239"/>
    </source>
</evidence>
<dbReference type="OrthoDB" id="9771806at2"/>